<dbReference type="Proteomes" id="UP001204144">
    <property type="component" value="Unassembled WGS sequence"/>
</dbReference>
<keyword evidence="3" id="KW-1185">Reference proteome</keyword>
<dbReference type="PANTHER" id="PTHR22916">
    <property type="entry name" value="GLYCOSYLTRANSFERASE"/>
    <property type="match status" value="1"/>
</dbReference>
<dbReference type="InterPro" id="IPR029044">
    <property type="entry name" value="Nucleotide-diphossugar_trans"/>
</dbReference>
<dbReference type="Gene3D" id="3.90.550.10">
    <property type="entry name" value="Spore Coat Polysaccharide Biosynthesis Protein SpsA, Chain A"/>
    <property type="match status" value="1"/>
</dbReference>
<protein>
    <submittedName>
        <fullName evidence="2">Glycosyltransferase family 2 protein</fullName>
    </submittedName>
</protein>
<accession>A0AAE3KV97</accession>
<reference evidence="2 3" key="1">
    <citation type="submission" date="2018-11" db="EMBL/GenBank/DDBJ databases">
        <title>Novel bacteria species description.</title>
        <authorList>
            <person name="Han J.-H."/>
        </authorList>
    </citation>
    <scope>NUCLEOTIDE SEQUENCE [LARGE SCALE GENOMIC DNA]</scope>
    <source>
        <strain evidence="2 3">KCTC23259</strain>
    </source>
</reference>
<organism evidence="2 3">
    <name type="scientific">Lacihabitans soyangensis</name>
    <dbReference type="NCBI Taxonomy" id="869394"/>
    <lineage>
        <taxon>Bacteria</taxon>
        <taxon>Pseudomonadati</taxon>
        <taxon>Bacteroidota</taxon>
        <taxon>Cytophagia</taxon>
        <taxon>Cytophagales</taxon>
        <taxon>Leadbetterellaceae</taxon>
        <taxon>Lacihabitans</taxon>
    </lineage>
</organism>
<gene>
    <name evidence="2" type="ORF">EGI31_22950</name>
</gene>
<name>A0AAE3KV97_9BACT</name>
<comment type="caution">
    <text evidence="2">The sequence shown here is derived from an EMBL/GenBank/DDBJ whole genome shotgun (WGS) entry which is preliminary data.</text>
</comment>
<dbReference type="GO" id="GO:0016758">
    <property type="term" value="F:hexosyltransferase activity"/>
    <property type="evidence" value="ECO:0007669"/>
    <property type="project" value="UniProtKB-ARBA"/>
</dbReference>
<dbReference type="CDD" id="cd00761">
    <property type="entry name" value="Glyco_tranf_GTA_type"/>
    <property type="match status" value="1"/>
</dbReference>
<evidence type="ECO:0000313" key="2">
    <source>
        <dbReference type="EMBL" id="MCP9765804.1"/>
    </source>
</evidence>
<evidence type="ECO:0000313" key="3">
    <source>
        <dbReference type="Proteomes" id="UP001204144"/>
    </source>
</evidence>
<proteinExistence type="predicted"/>
<dbReference type="SUPFAM" id="SSF53448">
    <property type="entry name" value="Nucleotide-diphospho-sugar transferases"/>
    <property type="match status" value="1"/>
</dbReference>
<evidence type="ECO:0000259" key="1">
    <source>
        <dbReference type="Pfam" id="PF00535"/>
    </source>
</evidence>
<feature type="domain" description="Glycosyltransferase 2-like" evidence="1">
    <location>
        <begin position="5"/>
        <end position="108"/>
    </location>
</feature>
<dbReference type="AlphaFoldDB" id="A0AAE3KV97"/>
<dbReference type="RefSeq" id="WP_255039509.1">
    <property type="nucleotide sequence ID" value="NZ_RJUF01000192.1"/>
</dbReference>
<dbReference type="Pfam" id="PF00535">
    <property type="entry name" value="Glycos_transf_2"/>
    <property type="match status" value="1"/>
</dbReference>
<dbReference type="PANTHER" id="PTHR22916:SF3">
    <property type="entry name" value="UDP-GLCNAC:BETAGAL BETA-1,3-N-ACETYLGLUCOSAMINYLTRANSFERASE-LIKE PROTEIN 1"/>
    <property type="match status" value="1"/>
</dbReference>
<dbReference type="EMBL" id="RJUF01000192">
    <property type="protein sequence ID" value="MCP9765804.1"/>
    <property type="molecule type" value="Genomic_DNA"/>
</dbReference>
<sequence length="226" mass="26101">MLPISVIISVFNAEKYLSESLDSVLNQTMTANEIIVINDGSTDQSIEILKRYGKKIKLIDRENKGVPYSVNEGISEVKQPWITFNDADDIWAPNKLELQYNYLLDHKDLKILFGMMRQFISPELSETDKASIFVPVNPEKAFIRPAMLVHQSVFAKHGLFNTSLKAGDFIEWFQRIKEKDVKFDFIDEVVFYRRLHKNSLSSQHGVKEDFLKLLKAKLDRSKIQSS</sequence>
<dbReference type="InterPro" id="IPR001173">
    <property type="entry name" value="Glyco_trans_2-like"/>
</dbReference>